<feature type="signal peptide" evidence="1">
    <location>
        <begin position="1"/>
        <end position="24"/>
    </location>
</feature>
<dbReference type="InterPro" id="IPR015943">
    <property type="entry name" value="WD40/YVTN_repeat-like_dom_sf"/>
</dbReference>
<evidence type="ECO:0000313" key="3">
    <source>
        <dbReference type="Proteomes" id="UP001216510"/>
    </source>
</evidence>
<dbReference type="Gene3D" id="2.130.10.10">
    <property type="entry name" value="YVTN repeat-like/Quinoprotein amine dehydrogenase"/>
    <property type="match status" value="1"/>
</dbReference>
<dbReference type="Proteomes" id="UP001216510">
    <property type="component" value="Chromosome"/>
</dbReference>
<name>A0ABY8BFK6_9BURK</name>
<sequence length="165" mass="17653">MTLLRLLRRAVILLWLLVSLPARAAPAPLPVDYTHTAWGSLQGAPVDVLKFAQGADGWLWIATATGLYRYDGVRFERTDSVHGHPLYSTNVLGLLAARDGALWVGYRLGGATVLRPACAGSIRKPCCRPTTAHCGHRSPAAACSACGTGAGHGTAAWPGFRPRWR</sequence>
<feature type="chain" id="PRO_5046722949" evidence="1">
    <location>
        <begin position="25"/>
        <end position="165"/>
    </location>
</feature>
<keyword evidence="3" id="KW-1185">Reference proteome</keyword>
<gene>
    <name evidence="2" type="ORF">PX653_04740</name>
</gene>
<protein>
    <submittedName>
        <fullName evidence="2">Uncharacterized protein</fullName>
    </submittedName>
</protein>
<proteinExistence type="predicted"/>
<dbReference type="RefSeq" id="WP_277416765.1">
    <property type="nucleotide sequence ID" value="NZ_CP119083.1"/>
</dbReference>
<reference evidence="2 3" key="1">
    <citation type="submission" date="2023-02" db="EMBL/GenBank/DDBJ databases">
        <title>Gemone sequence of Telluria chitinolytica ACM 3522T.</title>
        <authorList>
            <person name="Frediansyah A."/>
            <person name="Miess H."/>
            <person name="Gross H."/>
        </authorList>
    </citation>
    <scope>NUCLEOTIDE SEQUENCE [LARGE SCALE GENOMIC DNA]</scope>
    <source>
        <strain evidence="2 3">ACM 3522</strain>
    </source>
</reference>
<dbReference type="EMBL" id="CP119083">
    <property type="protein sequence ID" value="WEF34083.1"/>
    <property type="molecule type" value="Genomic_DNA"/>
</dbReference>
<accession>A0ABY8BFK6</accession>
<organism evidence="2 3">
    <name type="scientific">Pseudoduganella chitinolytica</name>
    <dbReference type="NCBI Taxonomy" id="34070"/>
    <lineage>
        <taxon>Bacteria</taxon>
        <taxon>Pseudomonadati</taxon>
        <taxon>Pseudomonadota</taxon>
        <taxon>Betaproteobacteria</taxon>
        <taxon>Burkholderiales</taxon>
        <taxon>Oxalobacteraceae</taxon>
        <taxon>Telluria group</taxon>
        <taxon>Pseudoduganella</taxon>
    </lineage>
</organism>
<evidence type="ECO:0000313" key="2">
    <source>
        <dbReference type="EMBL" id="WEF34083.1"/>
    </source>
</evidence>
<keyword evidence="1" id="KW-0732">Signal</keyword>
<evidence type="ECO:0000256" key="1">
    <source>
        <dbReference type="SAM" id="SignalP"/>
    </source>
</evidence>